<sequence length="1079" mass="120801">KMVNSNTTNDLELVLDRIPIEYPALVMETFLSSKSEIRDDCASLADGYCWMVSKHSIFVWSATAENDSGRSAVQLQLPPSGLPYSARSVVVYKNTRGRPPGLLVVSGEGVARHWPSVTSSLHSETVIDLASEVTLSVQLLESSQIETSFVLTTTSGSVYLLSGGTVRTRGIQWVKIGSRETRGIGRRLSNIIFGSQGSSTDSSQVLNSLIFQGESQDDGSLPDALVVTISPSCMNCFSVDKKSLLWTVNIRTFLEGYITGFFERSSRGRLVAGVSVWLLDAAKFRGGMLLLLAGSHDNTLNVSFFLATTHFDDGAPVDVDWFSVIPVGRGHADDFKADEESDFVGRVLLCVPGLTANSSSCEKTDGVIILYPHFVQSVYPPDHLGRHNELPLNKVLSFPIGAKIVGHACDERFCYVMTVEGGTSCVRLLPKGFDDDLRDDKTFIDDLRDIKENVSQDEKALPLFISAFASFVEKNIVSACEVMKHLLSKTDADLTALVYAFLKTMIDQPIASSPEVELKRKKIVCNRVVLFLKHMDVYDRVATTKVLISDQRNSRTGASILDEMAERVAVAIALRSWETAREDRAEILEQITKRLAHITNNQGDYDNLLYSTLSSIHLLPTACAETMRELMKRAVDKTAKRIMVHLCSDMMLTFADAIEMYRRTSSKQAGSRSDAQWTTGAISDAYSAVCKILLKEMESLDLAQSEKARLRDYVVRMAIFHLSECNEPIDGHEIIIALYNVDECDVAVELAEKFKDFKVLVKVCLDLDDAERRTKLDAYKKRFAADEFDMYLCRYLKQKNLHELLLDEKGDRVDQYLSSCEGIRWRRELQNRQFEKASRSLLSLADRENSDVKRQRSLYAFAKLAAACNDATAEDVVKEANRKLVLIKHQSLIPESLIKTVFPDNPNRPLTALEIIELNMLDTEIVEGHRRALYLVARLLQDEDSAELRTQVKKIWSSVVNSSEWKKVTNLFEVAETPFGGVLKVIADEVDPTESLLQVLPPTDALLRECKKALSVNESAPKWIRDAGERVSSLLRANLKAKRDEKERRERVMLSVFETNPIFKSRPQQDEAMDCLTAH</sequence>
<organism evidence="5 6">
    <name type="scientific">Haemonchus contortus</name>
    <name type="common">Barber pole worm</name>
    <dbReference type="NCBI Taxonomy" id="6289"/>
    <lineage>
        <taxon>Eukaryota</taxon>
        <taxon>Metazoa</taxon>
        <taxon>Ecdysozoa</taxon>
        <taxon>Nematoda</taxon>
        <taxon>Chromadorea</taxon>
        <taxon>Rhabditida</taxon>
        <taxon>Rhabditina</taxon>
        <taxon>Rhabditomorpha</taxon>
        <taxon>Strongyloidea</taxon>
        <taxon>Trichostrongylidae</taxon>
        <taxon>Haemonchus</taxon>
    </lineage>
</organism>
<keyword evidence="3" id="KW-0813">Transport</keyword>
<dbReference type="GO" id="GO:0016973">
    <property type="term" value="P:poly(A)+ mRNA export from nucleus"/>
    <property type="evidence" value="ECO:0007669"/>
    <property type="project" value="TreeGrafter"/>
</dbReference>
<evidence type="ECO:0000256" key="1">
    <source>
        <dbReference type="ARBA" id="ARBA00004123"/>
    </source>
</evidence>
<name>A0A7I4YRB8_HAECO</name>
<dbReference type="Gene3D" id="2.130.10.10">
    <property type="entry name" value="YVTN repeat-like/Quinoprotein amine dehydrogenase"/>
    <property type="match status" value="1"/>
</dbReference>
<comment type="similarity">
    <text evidence="2">Belongs to the nucleoporin Nup133 family.</text>
</comment>
<keyword evidence="5" id="KW-1185">Reference proteome</keyword>
<dbReference type="SUPFAM" id="SSF117289">
    <property type="entry name" value="Nucleoporin domain"/>
    <property type="match status" value="1"/>
</dbReference>
<dbReference type="PANTHER" id="PTHR13405:SF11">
    <property type="entry name" value="NUCLEAR PORE COMPLEX PROTEIN NUP133"/>
    <property type="match status" value="1"/>
</dbReference>
<reference evidence="6" key="1">
    <citation type="submission" date="2020-12" db="UniProtKB">
        <authorList>
            <consortium name="WormBaseParasite"/>
        </authorList>
    </citation>
    <scope>IDENTIFICATION</scope>
    <source>
        <strain evidence="6">MHco3</strain>
    </source>
</reference>
<protein>
    <submittedName>
        <fullName evidence="6">Nucleoporin_C domain-containing protein</fullName>
    </submittedName>
</protein>
<evidence type="ECO:0000256" key="3">
    <source>
        <dbReference type="ARBA" id="ARBA00022448"/>
    </source>
</evidence>
<evidence type="ECO:0000256" key="2">
    <source>
        <dbReference type="ARBA" id="ARBA00005569"/>
    </source>
</evidence>
<dbReference type="PANTHER" id="PTHR13405">
    <property type="entry name" value="NUCLEAR PORE COMPLEX PROTEIN NUP133"/>
    <property type="match status" value="1"/>
</dbReference>
<dbReference type="Gene3D" id="1.20.58.1380">
    <property type="match status" value="1"/>
</dbReference>
<dbReference type="GO" id="GO:0031080">
    <property type="term" value="C:nuclear pore outer ring"/>
    <property type="evidence" value="ECO:0007669"/>
    <property type="project" value="TreeGrafter"/>
</dbReference>
<evidence type="ECO:0000313" key="6">
    <source>
        <dbReference type="WBParaSite" id="HCON_00136640-00001"/>
    </source>
</evidence>
<dbReference type="GO" id="GO:0017056">
    <property type="term" value="F:structural constituent of nuclear pore"/>
    <property type="evidence" value="ECO:0007669"/>
    <property type="project" value="InterPro"/>
</dbReference>
<dbReference type="AlphaFoldDB" id="A0A7I4YRB8"/>
<comment type="subcellular location">
    <subcellularLocation>
        <location evidence="1">Nucleus</location>
    </subcellularLocation>
</comment>
<evidence type="ECO:0000313" key="5">
    <source>
        <dbReference type="Proteomes" id="UP000025227"/>
    </source>
</evidence>
<dbReference type="OrthoDB" id="103454at2759"/>
<proteinExistence type="inferred from homology"/>
<dbReference type="OMA" id="TRKYEEY"/>
<dbReference type="Proteomes" id="UP000025227">
    <property type="component" value="Unplaced"/>
</dbReference>
<dbReference type="InterPro" id="IPR015943">
    <property type="entry name" value="WD40/YVTN_repeat-like_dom_sf"/>
</dbReference>
<accession>A0A7I4YRB8</accession>
<dbReference type="InterPro" id="IPR037624">
    <property type="entry name" value="Nup133-like"/>
</dbReference>
<keyword evidence="4" id="KW-0539">Nucleus</keyword>
<dbReference type="GO" id="GO:0000972">
    <property type="term" value="P:transcription-dependent tethering of RNA polymerase II gene DNA at nuclear periphery"/>
    <property type="evidence" value="ECO:0007669"/>
    <property type="project" value="TreeGrafter"/>
</dbReference>
<evidence type="ECO:0000256" key="4">
    <source>
        <dbReference type="ARBA" id="ARBA00023242"/>
    </source>
</evidence>
<dbReference type="WBParaSite" id="HCON_00136640-00001">
    <property type="protein sequence ID" value="HCON_00136640-00001"/>
    <property type="gene ID" value="HCON_00136640"/>
</dbReference>
<dbReference type="GO" id="GO:0006606">
    <property type="term" value="P:protein import into nucleus"/>
    <property type="evidence" value="ECO:0007669"/>
    <property type="project" value="TreeGrafter"/>
</dbReference>